<sequence>MSPAAEETMEFDPLSCRTLPKHDPWRQILRERQSQKQPPPPAAQAGLTSKQIPALRIRPAPKLPQSDYKIVFRPPSGLPIAAWPDRQLMHSIQQASGIPERRFYAQVITQPQAQQNLLTESTPDEDCVEALRRITTLQLGTTTFEVTAYLKPPPGTVQGIIHGIDPGITPDQLREAVVTTRPTTLKEEWPAPRPQRSSHLKARTCPST</sequence>
<dbReference type="VEuPathDB" id="VectorBase:HLOH_047057"/>
<evidence type="ECO:0000313" key="3">
    <source>
        <dbReference type="Proteomes" id="UP000821853"/>
    </source>
</evidence>
<organism evidence="2 3">
    <name type="scientific">Haemaphysalis longicornis</name>
    <name type="common">Bush tick</name>
    <dbReference type="NCBI Taxonomy" id="44386"/>
    <lineage>
        <taxon>Eukaryota</taxon>
        <taxon>Metazoa</taxon>
        <taxon>Ecdysozoa</taxon>
        <taxon>Arthropoda</taxon>
        <taxon>Chelicerata</taxon>
        <taxon>Arachnida</taxon>
        <taxon>Acari</taxon>
        <taxon>Parasitiformes</taxon>
        <taxon>Ixodida</taxon>
        <taxon>Ixodoidea</taxon>
        <taxon>Ixodidae</taxon>
        <taxon>Haemaphysalinae</taxon>
        <taxon>Haemaphysalis</taxon>
    </lineage>
</organism>
<dbReference type="Proteomes" id="UP000821853">
    <property type="component" value="Chromosome 1"/>
</dbReference>
<comment type="caution">
    <text evidence="2">The sequence shown here is derived from an EMBL/GenBank/DDBJ whole genome shotgun (WGS) entry which is preliminary data.</text>
</comment>
<evidence type="ECO:0000313" key="2">
    <source>
        <dbReference type="EMBL" id="KAH9359548.1"/>
    </source>
</evidence>
<accession>A0A9J6FBN9</accession>
<feature type="compositionally biased region" description="Basic and acidic residues" evidence="1">
    <location>
        <begin position="20"/>
        <end position="34"/>
    </location>
</feature>
<keyword evidence="3" id="KW-1185">Reference proteome</keyword>
<dbReference type="AlphaFoldDB" id="A0A9J6FBN9"/>
<dbReference type="EMBL" id="JABSTR010000001">
    <property type="protein sequence ID" value="KAH9359548.1"/>
    <property type="molecule type" value="Genomic_DNA"/>
</dbReference>
<reference evidence="2 3" key="1">
    <citation type="journal article" date="2020" name="Cell">
        <title>Large-Scale Comparative Analyses of Tick Genomes Elucidate Their Genetic Diversity and Vector Capacities.</title>
        <authorList>
            <consortium name="Tick Genome and Microbiome Consortium (TIGMIC)"/>
            <person name="Jia N."/>
            <person name="Wang J."/>
            <person name="Shi W."/>
            <person name="Du L."/>
            <person name="Sun Y."/>
            <person name="Zhan W."/>
            <person name="Jiang J.F."/>
            <person name="Wang Q."/>
            <person name="Zhang B."/>
            <person name="Ji P."/>
            <person name="Bell-Sakyi L."/>
            <person name="Cui X.M."/>
            <person name="Yuan T.T."/>
            <person name="Jiang B.G."/>
            <person name="Yang W.F."/>
            <person name="Lam T.T."/>
            <person name="Chang Q.C."/>
            <person name="Ding S.J."/>
            <person name="Wang X.J."/>
            <person name="Zhu J.G."/>
            <person name="Ruan X.D."/>
            <person name="Zhao L."/>
            <person name="Wei J.T."/>
            <person name="Ye R.Z."/>
            <person name="Que T.C."/>
            <person name="Du C.H."/>
            <person name="Zhou Y.H."/>
            <person name="Cheng J.X."/>
            <person name="Dai P.F."/>
            <person name="Guo W.B."/>
            <person name="Han X.H."/>
            <person name="Huang E.J."/>
            <person name="Li L.F."/>
            <person name="Wei W."/>
            <person name="Gao Y.C."/>
            <person name="Liu J.Z."/>
            <person name="Shao H.Z."/>
            <person name="Wang X."/>
            <person name="Wang C.C."/>
            <person name="Yang T.C."/>
            <person name="Huo Q.B."/>
            <person name="Li W."/>
            <person name="Chen H.Y."/>
            <person name="Chen S.E."/>
            <person name="Zhou L.G."/>
            <person name="Ni X.B."/>
            <person name="Tian J.H."/>
            <person name="Sheng Y."/>
            <person name="Liu T."/>
            <person name="Pan Y.S."/>
            <person name="Xia L.Y."/>
            <person name="Li J."/>
            <person name="Zhao F."/>
            <person name="Cao W.C."/>
        </authorList>
    </citation>
    <scope>NUCLEOTIDE SEQUENCE [LARGE SCALE GENOMIC DNA]</scope>
    <source>
        <strain evidence="2">HaeL-2018</strain>
    </source>
</reference>
<protein>
    <submittedName>
        <fullName evidence="2">Uncharacterized protein</fullName>
    </submittedName>
</protein>
<name>A0A9J6FBN9_HAELO</name>
<feature type="region of interest" description="Disordered" evidence="1">
    <location>
        <begin position="1"/>
        <end position="52"/>
    </location>
</feature>
<gene>
    <name evidence="2" type="ORF">HPB48_006090</name>
</gene>
<evidence type="ECO:0000256" key="1">
    <source>
        <dbReference type="SAM" id="MobiDB-lite"/>
    </source>
</evidence>
<proteinExistence type="predicted"/>
<feature type="region of interest" description="Disordered" evidence="1">
    <location>
        <begin position="181"/>
        <end position="208"/>
    </location>
</feature>